<dbReference type="GO" id="GO:0051087">
    <property type="term" value="F:protein-folding chaperone binding"/>
    <property type="evidence" value="ECO:0007669"/>
    <property type="project" value="InterPro"/>
</dbReference>
<protein>
    <recommendedName>
        <fullName evidence="4">Molecular chaperone GrpE</fullName>
    </recommendedName>
</protein>
<keyword evidence="3" id="KW-1185">Reference proteome</keyword>
<dbReference type="Gene3D" id="2.30.22.10">
    <property type="entry name" value="Head domain of nucleotide exchange factor GrpE"/>
    <property type="match status" value="1"/>
</dbReference>
<dbReference type="InterPro" id="IPR009012">
    <property type="entry name" value="GrpE_head"/>
</dbReference>
<dbReference type="OrthoDB" id="574583at2"/>
<reference evidence="2" key="1">
    <citation type="submission" date="2012-04" db="EMBL/GenBank/DDBJ databases">
        <authorList>
            <person name="Borisov I.G."/>
            <person name="Ivanikova N.V."/>
            <person name="Pinevich A.V."/>
        </authorList>
    </citation>
    <scope>NUCLEOTIDE SEQUENCE</scope>
    <source>
        <strain evidence="2">CALU 1027</strain>
    </source>
</reference>
<evidence type="ECO:0008006" key="4">
    <source>
        <dbReference type="Google" id="ProtNLM"/>
    </source>
</evidence>
<dbReference type="Pfam" id="PF01025">
    <property type="entry name" value="GrpE"/>
    <property type="match status" value="1"/>
</dbReference>
<evidence type="ECO:0000256" key="1">
    <source>
        <dbReference type="ARBA" id="ARBA00023186"/>
    </source>
</evidence>
<evidence type="ECO:0000313" key="2">
    <source>
        <dbReference type="EMBL" id="KKI98053.1"/>
    </source>
</evidence>
<dbReference type="GO" id="GO:0042803">
    <property type="term" value="F:protein homodimerization activity"/>
    <property type="evidence" value="ECO:0007669"/>
    <property type="project" value="InterPro"/>
</dbReference>
<name>A0A0M2PTQ5_PROHO</name>
<sequence>MIHISSEEHQKLISAKKYQELISELSHLLKEHFSLKQENSKQQQQFKSSSEELYLELLEVMDTVESLLNYVTESPEISPQFLKRLPRSISGIQQKLLDVLQRRQVCSITPKSIIADFQMCRVIDYEIREDLEENTILKTVRPGFSIEEKILRPVEVIVSKKS</sequence>
<dbReference type="GO" id="GO:0006457">
    <property type="term" value="P:protein folding"/>
    <property type="evidence" value="ECO:0007669"/>
    <property type="project" value="InterPro"/>
</dbReference>
<dbReference type="SUPFAM" id="SSF51064">
    <property type="entry name" value="Head domain of nucleotide exchange factor GrpE"/>
    <property type="match status" value="1"/>
</dbReference>
<dbReference type="STRING" id="317619.GCA_000332315_02910"/>
<organism evidence="2 3">
    <name type="scientific">Prochlorothrix hollandica PCC 9006 = CALU 1027</name>
    <dbReference type="NCBI Taxonomy" id="317619"/>
    <lineage>
        <taxon>Bacteria</taxon>
        <taxon>Bacillati</taxon>
        <taxon>Cyanobacteriota</taxon>
        <taxon>Cyanophyceae</taxon>
        <taxon>Prochlorotrichales</taxon>
        <taxon>Prochlorotrichaceae</taxon>
        <taxon>Prochlorothrix</taxon>
    </lineage>
</organism>
<comment type="caution">
    <text evidence="2">The sequence shown here is derived from an EMBL/GenBank/DDBJ whole genome shotgun (WGS) entry which is preliminary data.</text>
</comment>
<dbReference type="EMBL" id="AJTX02000010">
    <property type="protein sequence ID" value="KKI98053.1"/>
    <property type="molecule type" value="Genomic_DNA"/>
</dbReference>
<dbReference type="InterPro" id="IPR000740">
    <property type="entry name" value="GrpE"/>
</dbReference>
<evidence type="ECO:0000313" key="3">
    <source>
        <dbReference type="Proteomes" id="UP000034681"/>
    </source>
</evidence>
<dbReference type="GO" id="GO:0000774">
    <property type="term" value="F:adenyl-nucleotide exchange factor activity"/>
    <property type="evidence" value="ECO:0007669"/>
    <property type="project" value="InterPro"/>
</dbReference>
<proteinExistence type="predicted"/>
<dbReference type="RefSeq" id="WP_017713188.1">
    <property type="nucleotide sequence ID" value="NZ_KB235939.1"/>
</dbReference>
<accession>A0A0M2PTQ5</accession>
<gene>
    <name evidence="2" type="ORF">PROH_20140</name>
</gene>
<dbReference type="AlphaFoldDB" id="A0A0M2PTQ5"/>
<dbReference type="Proteomes" id="UP000034681">
    <property type="component" value="Unassembled WGS sequence"/>
</dbReference>
<keyword evidence="1" id="KW-0143">Chaperone</keyword>